<dbReference type="EMBL" id="AP027731">
    <property type="protein sequence ID" value="BDZ46476.1"/>
    <property type="molecule type" value="Genomic_DNA"/>
</dbReference>
<gene>
    <name evidence="2" type="ORF">GCM10025866_23850</name>
</gene>
<dbReference type="InterPro" id="IPR036388">
    <property type="entry name" value="WH-like_DNA-bd_sf"/>
</dbReference>
<dbReference type="RefSeq" id="WP_286276531.1">
    <property type="nucleotide sequence ID" value="NZ_AP027731.1"/>
</dbReference>
<dbReference type="InterPro" id="IPR052526">
    <property type="entry name" value="HTH-type_Bedaq_tolerance"/>
</dbReference>
<dbReference type="Gene3D" id="1.10.10.10">
    <property type="entry name" value="Winged helix-like DNA-binding domain superfamily/Winged helix DNA-binding domain"/>
    <property type="match status" value="1"/>
</dbReference>
<sequence>MNDSRTTLASLITSAHHLTRIAAQATGDQTSPAVWRTLSILHADGPMRLGELAVASRVAQPTMSKLVANLAGDDYIRRIADVEDSRAWLIATTAKGQRALEAWRDRLADAAAPYFQGLTADEFDTLAKAARILQERTSLEAVAA</sequence>
<dbReference type="Proteomes" id="UP001321498">
    <property type="component" value="Chromosome"/>
</dbReference>
<evidence type="ECO:0000313" key="2">
    <source>
        <dbReference type="EMBL" id="BDZ46476.1"/>
    </source>
</evidence>
<dbReference type="PANTHER" id="PTHR39515">
    <property type="entry name" value="CONSERVED PROTEIN"/>
    <property type="match status" value="1"/>
</dbReference>
<dbReference type="InterPro" id="IPR000835">
    <property type="entry name" value="HTH_MarR-typ"/>
</dbReference>
<organism evidence="2 3">
    <name type="scientific">Naasia aerilata</name>
    <dbReference type="NCBI Taxonomy" id="1162966"/>
    <lineage>
        <taxon>Bacteria</taxon>
        <taxon>Bacillati</taxon>
        <taxon>Actinomycetota</taxon>
        <taxon>Actinomycetes</taxon>
        <taxon>Micrococcales</taxon>
        <taxon>Microbacteriaceae</taxon>
        <taxon>Naasia</taxon>
    </lineage>
</organism>
<dbReference type="SMART" id="SM00347">
    <property type="entry name" value="HTH_MARR"/>
    <property type="match status" value="1"/>
</dbReference>
<dbReference type="SUPFAM" id="SSF46785">
    <property type="entry name" value="Winged helix' DNA-binding domain"/>
    <property type="match status" value="1"/>
</dbReference>
<keyword evidence="3" id="KW-1185">Reference proteome</keyword>
<protein>
    <recommendedName>
        <fullName evidence="1">HTH marR-type domain-containing protein</fullName>
    </recommendedName>
</protein>
<name>A0ABM8GDY1_9MICO</name>
<dbReference type="PANTHER" id="PTHR39515:SF2">
    <property type="entry name" value="HTH-TYPE TRANSCRIPTIONAL REGULATOR RV0880"/>
    <property type="match status" value="1"/>
</dbReference>
<accession>A0ABM8GDY1</accession>
<dbReference type="InterPro" id="IPR036390">
    <property type="entry name" value="WH_DNA-bd_sf"/>
</dbReference>
<dbReference type="Pfam" id="PF01047">
    <property type="entry name" value="MarR"/>
    <property type="match status" value="1"/>
</dbReference>
<reference evidence="3" key="1">
    <citation type="journal article" date="2019" name="Int. J. Syst. Evol. Microbiol.">
        <title>The Global Catalogue of Microorganisms (GCM) 10K type strain sequencing project: providing services to taxonomists for standard genome sequencing and annotation.</title>
        <authorList>
            <consortium name="The Broad Institute Genomics Platform"/>
            <consortium name="The Broad Institute Genome Sequencing Center for Infectious Disease"/>
            <person name="Wu L."/>
            <person name="Ma J."/>
        </authorList>
    </citation>
    <scope>NUCLEOTIDE SEQUENCE [LARGE SCALE GENOMIC DNA]</scope>
    <source>
        <strain evidence="3">NBRC 108725</strain>
    </source>
</reference>
<dbReference type="PROSITE" id="PS50995">
    <property type="entry name" value="HTH_MARR_2"/>
    <property type="match status" value="1"/>
</dbReference>
<proteinExistence type="predicted"/>
<evidence type="ECO:0000259" key="1">
    <source>
        <dbReference type="PROSITE" id="PS50995"/>
    </source>
</evidence>
<feature type="domain" description="HTH marR-type" evidence="1">
    <location>
        <begin position="1"/>
        <end position="135"/>
    </location>
</feature>
<evidence type="ECO:0000313" key="3">
    <source>
        <dbReference type="Proteomes" id="UP001321498"/>
    </source>
</evidence>